<dbReference type="GO" id="GO:0016925">
    <property type="term" value="P:protein sumoylation"/>
    <property type="evidence" value="ECO:0007669"/>
    <property type="project" value="TreeGrafter"/>
</dbReference>
<keyword evidence="2" id="KW-1185">Reference proteome</keyword>
<evidence type="ECO:0000313" key="2">
    <source>
        <dbReference type="Proteomes" id="UP000298652"/>
    </source>
</evidence>
<name>A0A4U6TF40_SETVI</name>
<dbReference type="GO" id="GO:0000785">
    <property type="term" value="C:chromatin"/>
    <property type="evidence" value="ECO:0007669"/>
    <property type="project" value="TreeGrafter"/>
</dbReference>
<dbReference type="Gramene" id="TKW00838">
    <property type="protein sequence ID" value="TKW00838"/>
    <property type="gene ID" value="SEVIR_8G138600v2"/>
</dbReference>
<gene>
    <name evidence="1" type="ORF">SEVIR_8G138600v2</name>
</gene>
<dbReference type="GO" id="GO:0061665">
    <property type="term" value="F:SUMO ligase activity"/>
    <property type="evidence" value="ECO:0007669"/>
    <property type="project" value="TreeGrafter"/>
</dbReference>
<dbReference type="Proteomes" id="UP000298652">
    <property type="component" value="Chromosome 8"/>
</dbReference>
<reference evidence="1" key="1">
    <citation type="submission" date="2019-03" db="EMBL/GenBank/DDBJ databases">
        <title>WGS assembly of Setaria viridis.</title>
        <authorList>
            <person name="Huang P."/>
            <person name="Jenkins J."/>
            <person name="Grimwood J."/>
            <person name="Barry K."/>
            <person name="Healey A."/>
            <person name="Mamidi S."/>
            <person name="Sreedasyam A."/>
            <person name="Shu S."/>
            <person name="Feldman M."/>
            <person name="Wu J."/>
            <person name="Yu Y."/>
            <person name="Chen C."/>
            <person name="Johnson J."/>
            <person name="Rokhsar D."/>
            <person name="Baxter I."/>
            <person name="Schmutz J."/>
            <person name="Brutnell T."/>
            <person name="Kellogg E."/>
        </authorList>
    </citation>
    <scope>NUCLEOTIDE SEQUENCE [LARGE SCALE GENOMIC DNA]</scope>
</reference>
<evidence type="ECO:0000313" key="1">
    <source>
        <dbReference type="EMBL" id="TKW00838.1"/>
    </source>
</evidence>
<accession>A0A4U6TF40</accession>
<protein>
    <submittedName>
        <fullName evidence="1">Uncharacterized protein</fullName>
    </submittedName>
</protein>
<proteinExistence type="predicted"/>
<sequence>MEQVGEKFDDALARVRRCVGGGTEANNADSDRDIEVVADSVSVNLRCPWQCPICLKNYSLENTITDPYFNRITSLEVDAWTGTGTAAPAGEAATRGGRAAGGELSLAARPGMADGVAWLDPLFVDLAGRSGAPKPSVITSAVSKPLRD</sequence>
<dbReference type="PANTHER" id="PTHR10782">
    <property type="entry name" value="ZINC FINGER MIZ DOMAIN-CONTAINING PROTEIN"/>
    <property type="match status" value="1"/>
</dbReference>
<dbReference type="EMBL" id="CM016559">
    <property type="protein sequence ID" value="TKW00838.1"/>
    <property type="molecule type" value="Genomic_DNA"/>
</dbReference>
<organism evidence="1 2">
    <name type="scientific">Setaria viridis</name>
    <name type="common">Green bristlegrass</name>
    <name type="synonym">Setaria italica subsp. viridis</name>
    <dbReference type="NCBI Taxonomy" id="4556"/>
    <lineage>
        <taxon>Eukaryota</taxon>
        <taxon>Viridiplantae</taxon>
        <taxon>Streptophyta</taxon>
        <taxon>Embryophyta</taxon>
        <taxon>Tracheophyta</taxon>
        <taxon>Spermatophyta</taxon>
        <taxon>Magnoliopsida</taxon>
        <taxon>Liliopsida</taxon>
        <taxon>Poales</taxon>
        <taxon>Poaceae</taxon>
        <taxon>PACMAD clade</taxon>
        <taxon>Panicoideae</taxon>
        <taxon>Panicodae</taxon>
        <taxon>Paniceae</taxon>
        <taxon>Cenchrinae</taxon>
        <taxon>Setaria</taxon>
    </lineage>
</organism>
<dbReference type="PANTHER" id="PTHR10782:SF102">
    <property type="entry name" value="E3 SUMO-PROTEIN LIGASE SIZ1"/>
    <property type="match status" value="1"/>
</dbReference>
<dbReference type="AlphaFoldDB" id="A0A4U6TF40"/>